<gene>
    <name evidence="2" type="ORF">GCM10017559_05970</name>
</gene>
<comment type="caution">
    <text evidence="2">The sequence shown here is derived from an EMBL/GenBank/DDBJ whole genome shotgun (WGS) entry which is preliminary data.</text>
</comment>
<accession>A0ABN3XR33</accession>
<organism evidence="2 3">
    <name type="scientific">Streptosporangium longisporum</name>
    <dbReference type="NCBI Taxonomy" id="46187"/>
    <lineage>
        <taxon>Bacteria</taxon>
        <taxon>Bacillati</taxon>
        <taxon>Actinomycetota</taxon>
        <taxon>Actinomycetes</taxon>
        <taxon>Streptosporangiales</taxon>
        <taxon>Streptosporangiaceae</taxon>
        <taxon>Streptosporangium</taxon>
    </lineage>
</organism>
<dbReference type="RefSeq" id="WP_344887844.1">
    <property type="nucleotide sequence ID" value="NZ_BAAAWD010000003.1"/>
</dbReference>
<feature type="compositionally biased region" description="Pro residues" evidence="1">
    <location>
        <begin position="147"/>
        <end position="157"/>
    </location>
</feature>
<evidence type="ECO:0000313" key="3">
    <source>
        <dbReference type="Proteomes" id="UP001499930"/>
    </source>
</evidence>
<evidence type="ECO:0000256" key="1">
    <source>
        <dbReference type="SAM" id="MobiDB-lite"/>
    </source>
</evidence>
<dbReference type="Proteomes" id="UP001499930">
    <property type="component" value="Unassembled WGS sequence"/>
</dbReference>
<reference evidence="2 3" key="1">
    <citation type="journal article" date="2019" name="Int. J. Syst. Evol. Microbiol.">
        <title>The Global Catalogue of Microorganisms (GCM) 10K type strain sequencing project: providing services to taxonomists for standard genome sequencing and annotation.</title>
        <authorList>
            <consortium name="The Broad Institute Genomics Platform"/>
            <consortium name="The Broad Institute Genome Sequencing Center for Infectious Disease"/>
            <person name="Wu L."/>
            <person name="Ma J."/>
        </authorList>
    </citation>
    <scope>NUCLEOTIDE SEQUENCE [LARGE SCALE GENOMIC DNA]</scope>
    <source>
        <strain evidence="2 3">JCM 3106</strain>
    </source>
</reference>
<evidence type="ECO:0000313" key="2">
    <source>
        <dbReference type="EMBL" id="GAA2988862.1"/>
    </source>
</evidence>
<feature type="region of interest" description="Disordered" evidence="1">
    <location>
        <begin position="145"/>
        <end position="165"/>
    </location>
</feature>
<sequence>MTREIFARPGEVRPDLTRTVLARGGRRVLVTDSVSFAARARPADVVVTGSHGGLSAGEYARRFGLGFLVCNDAGVGRNGAGVAGLRALDETGVLGVAVGHRSARIGDGADGWACGVITFVNETARGSGLRRGTSLREAVGGFLDRPAPVPAPVPGPAPGGGEATKGRPMLRQVVHEEEGRKVIVMDSISLIGPGDVGHVVVAGSNGGMAAAAAARAFKGALVVLNDAGIGKDEAGVAGVRALDADAIPAVAVGHLSAEISDGRDTWENGVLSCVNETAARAGLAAGQPVRAAVLGLLEASHG</sequence>
<keyword evidence="3" id="KW-1185">Reference proteome</keyword>
<proteinExistence type="predicted"/>
<dbReference type="EMBL" id="BAAAWD010000003">
    <property type="protein sequence ID" value="GAA2988862.1"/>
    <property type="molecule type" value="Genomic_DNA"/>
</dbReference>
<name>A0ABN3XR33_9ACTN</name>
<protein>
    <submittedName>
        <fullName evidence="2">Uncharacterized protein</fullName>
    </submittedName>
</protein>